<dbReference type="Proteomes" id="UP000681027">
    <property type="component" value="Unassembled WGS sequence"/>
</dbReference>
<evidence type="ECO:0000313" key="2">
    <source>
        <dbReference type="EMBL" id="MBS4191594.1"/>
    </source>
</evidence>
<sequence length="81" mass="9251">MKKNRYLLCLLVCGALLYFAMPRLDVFSEGLEGIFAISWLVFALIVIAGNLTALLYSPKKTMTSTRSQAINERKRARSFYR</sequence>
<gene>
    <name evidence="2" type="ORF">KHA94_15495</name>
</gene>
<comment type="caution">
    <text evidence="2">The sequence shown here is derived from an EMBL/GenBank/DDBJ whole genome shotgun (WGS) entry which is preliminary data.</text>
</comment>
<keyword evidence="1" id="KW-1133">Transmembrane helix</keyword>
<reference evidence="2 3" key="1">
    <citation type="submission" date="2021-05" db="EMBL/GenBank/DDBJ databases">
        <title>Novel Bacillus species.</title>
        <authorList>
            <person name="Liu G."/>
        </authorList>
    </citation>
    <scope>NUCLEOTIDE SEQUENCE [LARGE SCALE GENOMIC DNA]</scope>
    <source>
        <strain evidence="2 3">FJAT-49705</strain>
    </source>
</reference>
<evidence type="ECO:0000313" key="3">
    <source>
        <dbReference type="Proteomes" id="UP000681027"/>
    </source>
</evidence>
<name>A0ABS5NVV8_9BACI</name>
<organism evidence="2 3">
    <name type="scientific">Cytobacillus citreus</name>
    <dbReference type="NCBI Taxonomy" id="2833586"/>
    <lineage>
        <taxon>Bacteria</taxon>
        <taxon>Bacillati</taxon>
        <taxon>Bacillota</taxon>
        <taxon>Bacilli</taxon>
        <taxon>Bacillales</taxon>
        <taxon>Bacillaceae</taxon>
        <taxon>Cytobacillus</taxon>
    </lineage>
</organism>
<keyword evidence="3" id="KW-1185">Reference proteome</keyword>
<keyword evidence="1" id="KW-0472">Membrane</keyword>
<keyword evidence="1" id="KW-0812">Transmembrane</keyword>
<dbReference type="EMBL" id="JAGYPM010000003">
    <property type="protein sequence ID" value="MBS4191594.1"/>
    <property type="molecule type" value="Genomic_DNA"/>
</dbReference>
<proteinExistence type="predicted"/>
<feature type="transmembrane region" description="Helical" evidence="1">
    <location>
        <begin position="32"/>
        <end position="56"/>
    </location>
</feature>
<dbReference type="RefSeq" id="WP_213103019.1">
    <property type="nucleotide sequence ID" value="NZ_JAGYPM010000003.1"/>
</dbReference>
<protein>
    <submittedName>
        <fullName evidence="2">Uncharacterized protein</fullName>
    </submittedName>
</protein>
<evidence type="ECO:0000256" key="1">
    <source>
        <dbReference type="SAM" id="Phobius"/>
    </source>
</evidence>
<accession>A0ABS5NVV8</accession>